<evidence type="ECO:0000313" key="1">
    <source>
        <dbReference type="EMBL" id="CAI5778024.1"/>
    </source>
</evidence>
<dbReference type="Proteomes" id="UP001178461">
    <property type="component" value="Chromosome 6"/>
</dbReference>
<sequence length="152" mass="16223">MNLKNVATGSRKFGEGGVSSDHMRAKLEMMAAVISSKHETAPILYSRSGEIDFAKGMGGVPSAAAANISKSGPAADRLDSYQTSSSSAEQVFTTFTGGGKWATSEGELFSPSADGKGKALPWNNGREKRNIAFRTSRCLEFVRHPRKESMTS</sequence>
<accession>A0AA35KI87</accession>
<evidence type="ECO:0000313" key="2">
    <source>
        <dbReference type="Proteomes" id="UP001178461"/>
    </source>
</evidence>
<keyword evidence="2" id="KW-1185">Reference proteome</keyword>
<protein>
    <submittedName>
        <fullName evidence="1">Uncharacterized protein</fullName>
    </submittedName>
</protein>
<name>A0AA35KI87_9SAUR</name>
<dbReference type="EMBL" id="OX395131">
    <property type="protein sequence ID" value="CAI5778024.1"/>
    <property type="molecule type" value="Genomic_DNA"/>
</dbReference>
<organism evidence="1 2">
    <name type="scientific">Podarcis lilfordi</name>
    <name type="common">Lilford's wall lizard</name>
    <dbReference type="NCBI Taxonomy" id="74358"/>
    <lineage>
        <taxon>Eukaryota</taxon>
        <taxon>Metazoa</taxon>
        <taxon>Chordata</taxon>
        <taxon>Craniata</taxon>
        <taxon>Vertebrata</taxon>
        <taxon>Euteleostomi</taxon>
        <taxon>Lepidosauria</taxon>
        <taxon>Squamata</taxon>
        <taxon>Bifurcata</taxon>
        <taxon>Unidentata</taxon>
        <taxon>Episquamata</taxon>
        <taxon>Laterata</taxon>
        <taxon>Lacertibaenia</taxon>
        <taxon>Lacertidae</taxon>
        <taxon>Podarcis</taxon>
    </lineage>
</organism>
<dbReference type="AlphaFoldDB" id="A0AA35KI87"/>
<gene>
    <name evidence="1" type="ORF">PODLI_1B042986</name>
</gene>
<proteinExistence type="predicted"/>
<reference evidence="1" key="1">
    <citation type="submission" date="2022-12" db="EMBL/GenBank/DDBJ databases">
        <authorList>
            <person name="Alioto T."/>
            <person name="Alioto T."/>
            <person name="Gomez Garrido J."/>
        </authorList>
    </citation>
    <scope>NUCLEOTIDE SEQUENCE</scope>
</reference>